<name>A0A975J057_9BACT</name>
<dbReference type="RefSeq" id="WP_211631726.1">
    <property type="nucleotide sequence ID" value="NZ_CP073100.1"/>
</dbReference>
<keyword evidence="2" id="KW-1185">Reference proteome</keyword>
<dbReference type="Proteomes" id="UP000676169">
    <property type="component" value="Chromosome"/>
</dbReference>
<evidence type="ECO:0000313" key="1">
    <source>
        <dbReference type="EMBL" id="QUE51587.1"/>
    </source>
</evidence>
<dbReference type="EMBL" id="CP073100">
    <property type="protein sequence ID" value="QUE51587.1"/>
    <property type="molecule type" value="Genomic_DNA"/>
</dbReference>
<dbReference type="AlphaFoldDB" id="A0A975J057"/>
<reference evidence="1" key="1">
    <citation type="submission" date="2021-04" db="EMBL/GenBank/DDBJ databases">
        <title>Luteolibacter sp. 32A isolated from the skin of an Anderson's salamander (Ambystoma andersonii).</title>
        <authorList>
            <person name="Spergser J."/>
            <person name="Busse H.-J."/>
        </authorList>
    </citation>
    <scope>NUCLEOTIDE SEQUENCE</scope>
    <source>
        <strain evidence="1">32A</strain>
    </source>
</reference>
<gene>
    <name evidence="1" type="ORF">KBB96_01530</name>
</gene>
<sequence>MFDCPENKYTLPTRISVITSFSVPLSIRNSRPSCEDAIGGHISRHFPSCPATTFRLDPAKVTETVAPATAHPWIGISVPTGITMWDANGRATERFSARANPDITKKAAARNHMPAS</sequence>
<proteinExistence type="predicted"/>
<dbReference type="KEGG" id="lamb:KBB96_01530"/>
<organism evidence="1 2">
    <name type="scientific">Luteolibacter ambystomatis</name>
    <dbReference type="NCBI Taxonomy" id="2824561"/>
    <lineage>
        <taxon>Bacteria</taxon>
        <taxon>Pseudomonadati</taxon>
        <taxon>Verrucomicrobiota</taxon>
        <taxon>Verrucomicrobiia</taxon>
        <taxon>Verrucomicrobiales</taxon>
        <taxon>Verrucomicrobiaceae</taxon>
        <taxon>Luteolibacter</taxon>
    </lineage>
</organism>
<evidence type="ECO:0000313" key="2">
    <source>
        <dbReference type="Proteomes" id="UP000676169"/>
    </source>
</evidence>
<protein>
    <submittedName>
        <fullName evidence="1">Uncharacterized protein</fullName>
    </submittedName>
</protein>
<accession>A0A975J057</accession>